<protein>
    <submittedName>
        <fullName evidence="2">Uncharacterized protein</fullName>
    </submittedName>
</protein>
<evidence type="ECO:0000256" key="1">
    <source>
        <dbReference type="SAM" id="MobiDB-lite"/>
    </source>
</evidence>
<name>A0A2H4SDI9_CORMI</name>
<dbReference type="VEuPathDB" id="FungiDB:A9K55_005648"/>
<gene>
    <name evidence="2" type="ORF">A9K55_005648</name>
</gene>
<feature type="region of interest" description="Disordered" evidence="1">
    <location>
        <begin position="460"/>
        <end position="486"/>
    </location>
</feature>
<feature type="compositionally biased region" description="Polar residues" evidence="1">
    <location>
        <begin position="785"/>
        <end position="794"/>
    </location>
</feature>
<sequence length="905" mass="100689">MGNAPSSDEGENPYRRRLSKHQATSNWVHSAAHDDYYGVPTTPRSKRAPHGGSLDDAIPTIPSFAFLQAQSMSTNPPASSPGHSPSAAATGWYKSRPSRHSTDAFHPLRSAPVSGHARAVASMKQDDAPGNDAQNNPTQQQQQQQQQQQLDDCCFSSPPDLSSSSSTESWRTLSSVSDASRELPLYIRRRSLQRIPGLATRPGKGEDIHRPSLRTSLPTSPPLHHPCSPAQDHPAAPSLPTPVLDSNANDLGNSSEVGYKQLGSIKFGSLRITNGSPLSMRRGEGNMDQLAGLEGEIKDNKTSSDDAADSQQISSADPLLPEEPSDLIEKLPTATNPDCPVPEQPLNDMHVSETIRPWQGRFSSETPRPSIETLRHRISSVIEVIDDEQLRMVRRPRSALVTADDSSSIYSENIIPVMISADIAAEYNHLHNDNSNGPHLSFLSFRNLIRQNRVKSYLQANNKPPVAVPETPSHQRSSSKDDASIISTARTLSKSRRKLAKKNLEAALPPELLSSNTDTLHVEAPKPRPPPPPASNDQPSRERVKSHTPSNSDGQLPRIRSSKYEKRPVSRMSRQKEHALPNHSNAYQTSSDHVPGLLDRTRSTPRAQVSFEGYPPKKKREATKTQQLEKLRRSQTTEFKPLPNPPKPELPQRRKPVRVPVPIPGSFAPRNHYESSMEPQHNPLRPMPSHVRPHTIPLVAPAYMPHDDDNDDTELRGLFPANDNPYVSPLSDEDDDFWSLTADASLNQRATNPRSAFRPREVSPIRHAKSMSNILSNDDNERHTSTVAPSTHLSRAQELAERWRQQQKKKLQPLQQPRKPLLEQDRVSAFYEPIPPSRPTTASAIDDYYSPPVLFEEERDGSLPPMVYRNGTRRGSEIAPAMWRPPFRVLHSYYSPAYRNAPIWG</sequence>
<feature type="region of interest" description="Disordered" evidence="1">
    <location>
        <begin position="196"/>
        <end position="242"/>
    </location>
</feature>
<feature type="region of interest" description="Disordered" evidence="1">
    <location>
        <begin position="299"/>
        <end position="323"/>
    </location>
</feature>
<feature type="region of interest" description="Disordered" evidence="1">
    <location>
        <begin position="504"/>
        <end position="660"/>
    </location>
</feature>
<dbReference type="AlphaFoldDB" id="A0A2H4SDI9"/>
<feature type="compositionally biased region" description="Low complexity" evidence="1">
    <location>
        <begin position="76"/>
        <end position="89"/>
    </location>
</feature>
<feature type="compositionally biased region" description="Polar residues" evidence="1">
    <location>
        <begin position="582"/>
        <end position="592"/>
    </location>
</feature>
<evidence type="ECO:0000313" key="2">
    <source>
        <dbReference type="EMBL" id="ATY61181.1"/>
    </source>
</evidence>
<dbReference type="Proteomes" id="UP000323067">
    <property type="component" value="Chromosome vi"/>
</dbReference>
<feature type="compositionally biased region" description="Low complexity" evidence="1">
    <location>
        <begin position="156"/>
        <end position="175"/>
    </location>
</feature>
<dbReference type="OrthoDB" id="5341904at2759"/>
<feature type="region of interest" description="Disordered" evidence="1">
    <location>
        <begin position="1"/>
        <end position="175"/>
    </location>
</feature>
<feature type="region of interest" description="Disordered" evidence="1">
    <location>
        <begin position="751"/>
        <end position="794"/>
    </location>
</feature>
<feature type="compositionally biased region" description="Low complexity" evidence="1">
    <location>
        <begin position="139"/>
        <end position="149"/>
    </location>
</feature>
<accession>A0A2H4SDI9</accession>
<dbReference type="EMBL" id="CP023323">
    <property type="protein sequence ID" value="ATY61181.1"/>
    <property type="molecule type" value="Genomic_DNA"/>
</dbReference>
<reference evidence="2 3" key="1">
    <citation type="journal article" date="2017" name="BMC Genomics">
        <title>Chromosome level assembly and secondary metabolite potential of the parasitic fungus Cordyceps militaris.</title>
        <authorList>
            <person name="Kramer G.J."/>
            <person name="Nodwell J.R."/>
        </authorList>
    </citation>
    <scope>NUCLEOTIDE SEQUENCE [LARGE SCALE GENOMIC DNA]</scope>
    <source>
        <strain evidence="2 3">ATCC 34164</strain>
    </source>
</reference>
<dbReference type="VEuPathDB" id="FungiDB:CCM_03329"/>
<feature type="compositionally biased region" description="Basic and acidic residues" evidence="1">
    <location>
        <begin position="562"/>
        <end position="580"/>
    </location>
</feature>
<evidence type="ECO:0000313" key="3">
    <source>
        <dbReference type="Proteomes" id="UP000323067"/>
    </source>
</evidence>
<organism evidence="2 3">
    <name type="scientific">Cordyceps militaris</name>
    <name type="common">Caterpillar fungus</name>
    <name type="synonym">Clavaria militaris</name>
    <dbReference type="NCBI Taxonomy" id="73501"/>
    <lineage>
        <taxon>Eukaryota</taxon>
        <taxon>Fungi</taxon>
        <taxon>Dikarya</taxon>
        <taxon>Ascomycota</taxon>
        <taxon>Pezizomycotina</taxon>
        <taxon>Sordariomycetes</taxon>
        <taxon>Hypocreomycetidae</taxon>
        <taxon>Hypocreales</taxon>
        <taxon>Cordycipitaceae</taxon>
        <taxon>Cordyceps</taxon>
    </lineage>
</organism>
<proteinExistence type="predicted"/>